<dbReference type="AlphaFoldDB" id="A0A371FDK5"/>
<dbReference type="Proteomes" id="UP000257109">
    <property type="component" value="Unassembled WGS sequence"/>
</dbReference>
<accession>A0A371FDK5</accession>
<evidence type="ECO:0000313" key="3">
    <source>
        <dbReference type="Proteomes" id="UP000257109"/>
    </source>
</evidence>
<name>A0A371FDK5_MUCPR</name>
<evidence type="ECO:0000256" key="1">
    <source>
        <dbReference type="SAM" id="MobiDB-lite"/>
    </source>
</evidence>
<protein>
    <submittedName>
        <fullName evidence="2">Uncharacterized protein</fullName>
    </submittedName>
</protein>
<organism evidence="2 3">
    <name type="scientific">Mucuna pruriens</name>
    <name type="common">Velvet bean</name>
    <name type="synonym">Dolichos pruriens</name>
    <dbReference type="NCBI Taxonomy" id="157652"/>
    <lineage>
        <taxon>Eukaryota</taxon>
        <taxon>Viridiplantae</taxon>
        <taxon>Streptophyta</taxon>
        <taxon>Embryophyta</taxon>
        <taxon>Tracheophyta</taxon>
        <taxon>Spermatophyta</taxon>
        <taxon>Magnoliopsida</taxon>
        <taxon>eudicotyledons</taxon>
        <taxon>Gunneridae</taxon>
        <taxon>Pentapetalae</taxon>
        <taxon>rosids</taxon>
        <taxon>fabids</taxon>
        <taxon>Fabales</taxon>
        <taxon>Fabaceae</taxon>
        <taxon>Papilionoideae</taxon>
        <taxon>50 kb inversion clade</taxon>
        <taxon>NPAAA clade</taxon>
        <taxon>indigoferoid/millettioid clade</taxon>
        <taxon>Phaseoleae</taxon>
        <taxon>Mucuna</taxon>
    </lineage>
</organism>
<comment type="caution">
    <text evidence="2">The sequence shown here is derived from an EMBL/GenBank/DDBJ whole genome shotgun (WGS) entry which is preliminary data.</text>
</comment>
<proteinExistence type="predicted"/>
<feature type="non-terminal residue" evidence="2">
    <location>
        <position position="1"/>
    </location>
</feature>
<gene>
    <name evidence="2" type="ORF">CR513_43645</name>
</gene>
<feature type="compositionally biased region" description="Basic residues" evidence="1">
    <location>
        <begin position="13"/>
        <end position="25"/>
    </location>
</feature>
<sequence length="113" mass="12485">MAGKLGTDGHPQKSPRRGRHGKRKRLRLATRDMEQAIEDLKQQNLELRTEMGQIKEQINKMFELLTQSAALNAAVAAQGATLNTVAVTQGTPTHPLGFTPPHLNVHPYRMPIG</sequence>
<reference evidence="2" key="1">
    <citation type="submission" date="2018-05" db="EMBL/GenBank/DDBJ databases">
        <title>Draft genome of Mucuna pruriens seed.</title>
        <authorList>
            <person name="Nnadi N.E."/>
            <person name="Vos R."/>
            <person name="Hasami M.H."/>
            <person name="Devisetty U.K."/>
            <person name="Aguiy J.C."/>
        </authorList>
    </citation>
    <scope>NUCLEOTIDE SEQUENCE [LARGE SCALE GENOMIC DNA]</scope>
    <source>
        <strain evidence="2">JCA_2017</strain>
    </source>
</reference>
<keyword evidence="3" id="KW-1185">Reference proteome</keyword>
<dbReference type="EMBL" id="QJKJ01009528">
    <property type="protein sequence ID" value="RDX76378.1"/>
    <property type="molecule type" value="Genomic_DNA"/>
</dbReference>
<evidence type="ECO:0000313" key="2">
    <source>
        <dbReference type="EMBL" id="RDX76378.1"/>
    </source>
</evidence>
<feature type="region of interest" description="Disordered" evidence="1">
    <location>
        <begin position="1"/>
        <end position="25"/>
    </location>
</feature>